<evidence type="ECO:0000256" key="8">
    <source>
        <dbReference type="SAM" id="Phobius"/>
    </source>
</evidence>
<feature type="transmembrane region" description="Helical" evidence="8">
    <location>
        <begin position="34"/>
        <end position="55"/>
    </location>
</feature>
<comment type="catalytic activity">
    <reaction evidence="1 7">
        <text>Thiol-dependent hydrolysis of ester, thioester, amide, peptide and isopeptide bonds formed by the C-terminal Gly of ubiquitin (a 76-residue protein attached to proteins as an intracellular targeting signal).</text>
        <dbReference type="EC" id="3.4.19.12"/>
    </reaction>
</comment>
<dbReference type="AlphaFoldDB" id="A0AAV7E6W2"/>
<dbReference type="Proteomes" id="UP000825729">
    <property type="component" value="Unassembled WGS sequence"/>
</dbReference>
<accession>A0AAV7E6W2</accession>
<evidence type="ECO:0000313" key="11">
    <source>
        <dbReference type="Proteomes" id="UP000825729"/>
    </source>
</evidence>
<dbReference type="GO" id="GO:0006508">
    <property type="term" value="P:proteolysis"/>
    <property type="evidence" value="ECO:0007669"/>
    <property type="project" value="UniProtKB-KW"/>
</dbReference>
<evidence type="ECO:0000259" key="9">
    <source>
        <dbReference type="PROSITE" id="PS50235"/>
    </source>
</evidence>
<dbReference type="Gene3D" id="3.90.70.10">
    <property type="entry name" value="Cysteine proteinases"/>
    <property type="match status" value="1"/>
</dbReference>
<dbReference type="PROSITE" id="PS00972">
    <property type="entry name" value="USP_1"/>
    <property type="match status" value="1"/>
</dbReference>
<dbReference type="PANTHER" id="PTHR24006:SF888">
    <property type="entry name" value="UBIQUITIN CARBOXYL-TERMINAL HYDROLASE 30"/>
    <property type="match status" value="1"/>
</dbReference>
<dbReference type="Pfam" id="PF00443">
    <property type="entry name" value="UCH"/>
    <property type="match status" value="1"/>
</dbReference>
<dbReference type="SUPFAM" id="SSF54001">
    <property type="entry name" value="Cysteine proteinases"/>
    <property type="match status" value="1"/>
</dbReference>
<keyword evidence="11" id="KW-1185">Reference proteome</keyword>
<reference evidence="10 11" key="1">
    <citation type="submission" date="2021-07" db="EMBL/GenBank/DDBJ databases">
        <title>The Aristolochia fimbriata genome: insights into angiosperm evolution, floral development and chemical biosynthesis.</title>
        <authorList>
            <person name="Jiao Y."/>
        </authorList>
    </citation>
    <scope>NUCLEOTIDE SEQUENCE [LARGE SCALE GENOMIC DNA]</scope>
    <source>
        <strain evidence="10">IBCAS-2021</strain>
        <tissue evidence="10">Leaf</tissue>
    </source>
</reference>
<proteinExistence type="inferred from homology"/>
<evidence type="ECO:0000256" key="1">
    <source>
        <dbReference type="ARBA" id="ARBA00000707"/>
    </source>
</evidence>
<dbReference type="InterPro" id="IPR050164">
    <property type="entry name" value="Peptidase_C19"/>
</dbReference>
<feature type="domain" description="USP" evidence="9">
    <location>
        <begin position="82"/>
        <end position="560"/>
    </location>
</feature>
<evidence type="ECO:0000256" key="2">
    <source>
        <dbReference type="ARBA" id="ARBA00009085"/>
    </source>
</evidence>
<evidence type="ECO:0000256" key="6">
    <source>
        <dbReference type="ARBA" id="ARBA00022807"/>
    </source>
</evidence>
<dbReference type="PROSITE" id="PS00973">
    <property type="entry name" value="USP_2"/>
    <property type="match status" value="1"/>
</dbReference>
<keyword evidence="8" id="KW-0472">Membrane</keyword>
<evidence type="ECO:0000256" key="3">
    <source>
        <dbReference type="ARBA" id="ARBA00022670"/>
    </source>
</evidence>
<keyword evidence="8" id="KW-0812">Transmembrane</keyword>
<evidence type="ECO:0000256" key="5">
    <source>
        <dbReference type="ARBA" id="ARBA00022801"/>
    </source>
</evidence>
<dbReference type="InterPro" id="IPR028889">
    <property type="entry name" value="USP"/>
</dbReference>
<keyword evidence="8" id="KW-1133">Transmembrane helix</keyword>
<evidence type="ECO:0000313" key="10">
    <source>
        <dbReference type="EMBL" id="KAG9444111.1"/>
    </source>
</evidence>
<dbReference type="CDD" id="cd02662">
    <property type="entry name" value="Peptidase_C19F"/>
    <property type="match status" value="1"/>
</dbReference>
<name>A0AAV7E6W2_ARIFI</name>
<comment type="similarity">
    <text evidence="2 7">Belongs to the peptidase C19 family.</text>
</comment>
<dbReference type="InterPro" id="IPR018200">
    <property type="entry name" value="USP_CS"/>
</dbReference>
<sequence length="562" mass="62853">MKSIGERNVYRLIHTFKRDSHRLFSFKDVSPSQFPFLVAGVVGVGIGIAGLLFTWKDNSTRWFHLQWITSERDSAEKLYLVAGLKNLGNNCFMNVILQALASCRCLHSFLQNIIEADALLAQGRLEKRPLTIALASLLEDLSKIQKDQAVASPQRVIRAMGLYVTNFNLTMQQDAAEALLHLLSSLKDELLECYVPQCGSLADVPVFPTGKISNRSQIGGSEWASWQQHLFGPMDGTLGSILTCKTCSFQLSMDFEFFHCLPVSPMLDMNGLIIDGCAVEDCLEKFTSSEHIENYSCSRCWHIAGIKYLSHTLEGNETKIEKLRRCADPDSCDCKNIFRPEAMSWPAIYSHACKQLCVGRSPEILCLQIQRASMSLNGELVKLQGHISFPLVLDFSPFTAAMMLGEGPLKNDTLINVKWPQRRQDFPLSNPFNLQTELLPHVSGLAAGGISADKMLNISLSSKYLKTLDRVVSDTNTDFFSDVKRSLHHKKCIYRLVSVVEHYGRAGSGHYAVYRRMEVKAQSPDPAGICWFYISDAEVSNVPEEVVLGAEASLLFYEKIDD</sequence>
<keyword evidence="3 7" id="KW-0645">Protease</keyword>
<dbReference type="GO" id="GO:0004843">
    <property type="term" value="F:cysteine-type deubiquitinase activity"/>
    <property type="evidence" value="ECO:0007669"/>
    <property type="project" value="UniProtKB-UniRule"/>
</dbReference>
<comment type="caution">
    <text evidence="10">The sequence shown here is derived from an EMBL/GenBank/DDBJ whole genome shotgun (WGS) entry which is preliminary data.</text>
</comment>
<dbReference type="EC" id="3.4.19.12" evidence="7"/>
<dbReference type="GO" id="GO:0005829">
    <property type="term" value="C:cytosol"/>
    <property type="evidence" value="ECO:0007669"/>
    <property type="project" value="TreeGrafter"/>
</dbReference>
<dbReference type="EMBL" id="JAINDJ010000006">
    <property type="protein sequence ID" value="KAG9444111.1"/>
    <property type="molecule type" value="Genomic_DNA"/>
</dbReference>
<evidence type="ECO:0000256" key="4">
    <source>
        <dbReference type="ARBA" id="ARBA00022786"/>
    </source>
</evidence>
<gene>
    <name evidence="10" type="ORF">H6P81_015451</name>
</gene>
<dbReference type="PANTHER" id="PTHR24006">
    <property type="entry name" value="UBIQUITIN CARBOXYL-TERMINAL HYDROLASE"/>
    <property type="match status" value="1"/>
</dbReference>
<evidence type="ECO:0000256" key="7">
    <source>
        <dbReference type="RuleBase" id="RU366025"/>
    </source>
</evidence>
<protein>
    <recommendedName>
        <fullName evidence="7">Ubiquitin carboxyl-terminal hydrolase</fullName>
        <ecNumber evidence="7">3.4.19.12</ecNumber>
    </recommendedName>
</protein>
<organism evidence="10 11">
    <name type="scientific">Aristolochia fimbriata</name>
    <name type="common">White veined hardy Dutchman's pipe vine</name>
    <dbReference type="NCBI Taxonomy" id="158543"/>
    <lineage>
        <taxon>Eukaryota</taxon>
        <taxon>Viridiplantae</taxon>
        <taxon>Streptophyta</taxon>
        <taxon>Embryophyta</taxon>
        <taxon>Tracheophyta</taxon>
        <taxon>Spermatophyta</taxon>
        <taxon>Magnoliopsida</taxon>
        <taxon>Magnoliidae</taxon>
        <taxon>Piperales</taxon>
        <taxon>Aristolochiaceae</taxon>
        <taxon>Aristolochia</taxon>
    </lineage>
</organism>
<dbReference type="GO" id="GO:0016579">
    <property type="term" value="P:protein deubiquitination"/>
    <property type="evidence" value="ECO:0007669"/>
    <property type="project" value="InterPro"/>
</dbReference>
<keyword evidence="5 7" id="KW-0378">Hydrolase</keyword>
<dbReference type="GO" id="GO:0005634">
    <property type="term" value="C:nucleus"/>
    <property type="evidence" value="ECO:0007669"/>
    <property type="project" value="TreeGrafter"/>
</dbReference>
<dbReference type="PROSITE" id="PS50235">
    <property type="entry name" value="USP_3"/>
    <property type="match status" value="1"/>
</dbReference>
<keyword evidence="6 7" id="KW-0788">Thiol protease</keyword>
<dbReference type="InterPro" id="IPR038765">
    <property type="entry name" value="Papain-like_cys_pep_sf"/>
</dbReference>
<keyword evidence="4 7" id="KW-0833">Ubl conjugation pathway</keyword>
<dbReference type="InterPro" id="IPR001394">
    <property type="entry name" value="Peptidase_C19_UCH"/>
</dbReference>
<comment type="function">
    <text evidence="7">Recognizes and hydrolyzes the peptide bond at the C-terminal Gly of ubiquitin. Involved in the processing of poly-ubiquitin precursors as well as that of ubiquitinated proteins.</text>
</comment>